<evidence type="ECO:0000259" key="2">
    <source>
        <dbReference type="Pfam" id="PF00582"/>
    </source>
</evidence>
<name>A0A4Q1R4Z7_9ACTN</name>
<dbReference type="PRINTS" id="PR01438">
    <property type="entry name" value="UNVRSLSTRESS"/>
</dbReference>
<dbReference type="Pfam" id="PF00582">
    <property type="entry name" value="Usp"/>
    <property type="match status" value="2"/>
</dbReference>
<dbReference type="PANTHER" id="PTHR46268:SF6">
    <property type="entry name" value="UNIVERSAL STRESS PROTEIN UP12"/>
    <property type="match status" value="1"/>
</dbReference>
<dbReference type="AlphaFoldDB" id="A0A4Q1R4Z7"/>
<sequence>MANNLITVGLDGTPQSVSAAVWAAREATLRQARLRLLHAWVLLALEPDGTPSRKAEQNYWPRRIVEEAEAAVRSSCPDLPVEVSLVRKDPFEALTDAVGQSDLLVLGSRGLGAAARFTLGETGLELVTHTETPTVLVRAQQEQEAPAGGANGRKVTVGVGLHAACEEVLTFAFETAARRDVPLHAVHGRHLPSYAYNRGGGVERSAAEEAVHDAQGELAASLRPWREKFPAVPVDEEVVMENPVSALLHRSAHADLLVVGRRHRGRLLPPRIGHVVQAAVHHAPCPVAIVPHS</sequence>
<organism evidence="3 4">
    <name type="scientific">Streptomyces sioyaensis</name>
    <dbReference type="NCBI Taxonomy" id="67364"/>
    <lineage>
        <taxon>Bacteria</taxon>
        <taxon>Bacillati</taxon>
        <taxon>Actinomycetota</taxon>
        <taxon>Actinomycetes</taxon>
        <taxon>Kitasatosporales</taxon>
        <taxon>Streptomycetaceae</taxon>
        <taxon>Streptomyces</taxon>
    </lineage>
</organism>
<dbReference type="GeneID" id="95778837"/>
<gene>
    <name evidence="3" type="ORF">EST54_12715</name>
</gene>
<comment type="similarity">
    <text evidence="1">Belongs to the universal stress protein A family.</text>
</comment>
<feature type="domain" description="UspA" evidence="2">
    <location>
        <begin position="153"/>
        <end position="291"/>
    </location>
</feature>
<reference evidence="3 4" key="1">
    <citation type="submission" date="2019-01" db="EMBL/GenBank/DDBJ databases">
        <title>Draft genome sequences of the type strain Streptomyces sioyaensis DSM 40032 and its novel strain, TM32, a thermotolerant antibiotics-producing actinobacterium.</title>
        <authorList>
            <person name="Nakaew N."/>
            <person name="Lumyong S."/>
            <person name="Sloan W.T."/>
            <person name="Sungthong R."/>
        </authorList>
    </citation>
    <scope>NUCLEOTIDE SEQUENCE [LARGE SCALE GENOMIC DNA]</scope>
    <source>
        <strain evidence="3 4">DSM 40032</strain>
    </source>
</reference>
<dbReference type="SUPFAM" id="SSF52402">
    <property type="entry name" value="Adenine nucleotide alpha hydrolases-like"/>
    <property type="match status" value="2"/>
</dbReference>
<accession>A0A4Q1R4Z7</accession>
<evidence type="ECO:0000313" key="4">
    <source>
        <dbReference type="Proteomes" id="UP000289482"/>
    </source>
</evidence>
<feature type="domain" description="UspA" evidence="2">
    <location>
        <begin position="6"/>
        <end position="138"/>
    </location>
</feature>
<dbReference type="PANTHER" id="PTHR46268">
    <property type="entry name" value="STRESS RESPONSE PROTEIN NHAX"/>
    <property type="match status" value="1"/>
</dbReference>
<dbReference type="RefSeq" id="WP_129247703.1">
    <property type="nucleotide sequence ID" value="NZ_JABZEL010000012.1"/>
</dbReference>
<keyword evidence="4" id="KW-1185">Reference proteome</keyword>
<evidence type="ECO:0000256" key="1">
    <source>
        <dbReference type="ARBA" id="ARBA00008791"/>
    </source>
</evidence>
<proteinExistence type="inferred from homology"/>
<comment type="caution">
    <text evidence="3">The sequence shown here is derived from an EMBL/GenBank/DDBJ whole genome shotgun (WGS) entry which is preliminary data.</text>
</comment>
<dbReference type="InterPro" id="IPR014729">
    <property type="entry name" value="Rossmann-like_a/b/a_fold"/>
</dbReference>
<dbReference type="InterPro" id="IPR006015">
    <property type="entry name" value="Universal_stress_UspA"/>
</dbReference>
<protein>
    <submittedName>
        <fullName evidence="3">Universal stress protein</fullName>
    </submittedName>
</protein>
<dbReference type="Gene3D" id="3.40.50.620">
    <property type="entry name" value="HUPs"/>
    <property type="match status" value="2"/>
</dbReference>
<evidence type="ECO:0000313" key="3">
    <source>
        <dbReference type="EMBL" id="RXS67293.1"/>
    </source>
</evidence>
<dbReference type="InterPro" id="IPR006016">
    <property type="entry name" value="UspA"/>
</dbReference>
<dbReference type="Proteomes" id="UP000289482">
    <property type="component" value="Unassembled WGS sequence"/>
</dbReference>
<dbReference type="EMBL" id="SDIF01000027">
    <property type="protein sequence ID" value="RXS67293.1"/>
    <property type="molecule type" value="Genomic_DNA"/>
</dbReference>